<feature type="domain" description="EVE" evidence="2">
    <location>
        <begin position="2"/>
        <end position="144"/>
    </location>
</feature>
<reference evidence="3 4" key="1">
    <citation type="journal article" date="2013" name="Genome Announc.">
        <title>Complete Genome Sequence of the Thermophilic and Facultatively Chemolithoautotrophic Sulfate Reducer Archaeoglobus sulfaticallidus Strain PM70-1T.</title>
        <authorList>
            <person name="Stokke R."/>
            <person name="Hocking W.P."/>
            <person name="Steinsbu B.O."/>
            <person name="Steen I.H."/>
        </authorList>
    </citation>
    <scope>NUCLEOTIDE SEQUENCE [LARGE SCALE GENOMIC DNA]</scope>
    <source>
        <strain evidence="3">PM70-1</strain>
    </source>
</reference>
<dbReference type="Gene3D" id="3.10.590.10">
    <property type="entry name" value="ph1033 like domains"/>
    <property type="match status" value="1"/>
</dbReference>
<sequence length="147" mass="17173">MTYWLCITTEENWNVIKEKNIWGVPERHKNTIAKVKPGDKLLIYLKQERDKDKVVEPRIVAVYEAVSEVFRDSKKIFKTPAGMGSESFPLRIKLKSVRIFDKPVEFKPLIPKLKFIKNKQKWTGHLIGKAMREIPEEDYGLIMSVAE</sequence>
<organism evidence="3 4">
    <name type="scientific">Archaeoglobus sulfaticallidus PM70-1</name>
    <dbReference type="NCBI Taxonomy" id="387631"/>
    <lineage>
        <taxon>Archaea</taxon>
        <taxon>Methanobacteriati</taxon>
        <taxon>Methanobacteriota</taxon>
        <taxon>Archaeoglobi</taxon>
        <taxon>Archaeoglobales</taxon>
        <taxon>Archaeoglobaceae</taxon>
        <taxon>Archaeoglobus</taxon>
    </lineage>
</organism>
<evidence type="ECO:0000259" key="2">
    <source>
        <dbReference type="Pfam" id="PF01878"/>
    </source>
</evidence>
<name>N0BGI2_9EURY</name>
<dbReference type="InterPro" id="IPR022996">
    <property type="entry name" value="UPF0310"/>
</dbReference>
<dbReference type="eggNOG" id="arCOG02727">
    <property type="taxonomic scope" value="Archaea"/>
</dbReference>
<protein>
    <recommendedName>
        <fullName evidence="1">UPF0310 protein Asulf_01415</fullName>
    </recommendedName>
</protein>
<dbReference type="CDD" id="cd21132">
    <property type="entry name" value="EVE-like"/>
    <property type="match status" value="1"/>
</dbReference>
<dbReference type="RefSeq" id="WP_015591000.1">
    <property type="nucleotide sequence ID" value="NC_021169.1"/>
</dbReference>
<evidence type="ECO:0000313" key="4">
    <source>
        <dbReference type="Proteomes" id="UP000013307"/>
    </source>
</evidence>
<dbReference type="HOGENOM" id="CLU_148445_0_0_2"/>
<dbReference type="EMBL" id="CP005290">
    <property type="protein sequence ID" value="AGK61402.1"/>
    <property type="molecule type" value="Genomic_DNA"/>
</dbReference>
<dbReference type="STRING" id="387631.Asulf_01415"/>
<dbReference type="OrthoDB" id="35872at2157"/>
<comment type="similarity">
    <text evidence="1">Belongs to the UPF0310 family.</text>
</comment>
<dbReference type="InterPro" id="IPR015947">
    <property type="entry name" value="PUA-like_sf"/>
</dbReference>
<evidence type="ECO:0000256" key="1">
    <source>
        <dbReference type="HAMAP-Rule" id="MF_00771"/>
    </source>
</evidence>
<gene>
    <name evidence="3" type="ORF">Asulf_01415</name>
</gene>
<dbReference type="AlphaFoldDB" id="N0BGI2"/>
<dbReference type="NCBIfam" id="NF002008">
    <property type="entry name" value="PRK00809.1"/>
    <property type="match status" value="1"/>
</dbReference>
<keyword evidence="4" id="KW-1185">Reference proteome</keyword>
<dbReference type="InterPro" id="IPR002740">
    <property type="entry name" value="EVE_domain"/>
</dbReference>
<dbReference type="PANTHER" id="PTHR39661:SF1">
    <property type="entry name" value="UPF0310 PROTEIN MJECL36"/>
    <property type="match status" value="1"/>
</dbReference>
<dbReference type="PANTHER" id="PTHR39661">
    <property type="entry name" value="UPF0310 PROTEIN MJECL36"/>
    <property type="match status" value="1"/>
</dbReference>
<accession>N0BGI2</accession>
<dbReference type="HAMAP" id="MF_00771">
    <property type="entry name" value="UPF0310"/>
    <property type="match status" value="1"/>
</dbReference>
<dbReference type="KEGG" id="ast:Asulf_01415"/>
<evidence type="ECO:0000313" key="3">
    <source>
        <dbReference type="EMBL" id="AGK61402.1"/>
    </source>
</evidence>
<dbReference type="Proteomes" id="UP000013307">
    <property type="component" value="Chromosome"/>
</dbReference>
<dbReference type="Pfam" id="PF01878">
    <property type="entry name" value="EVE"/>
    <property type="match status" value="1"/>
</dbReference>
<dbReference type="GeneID" id="15393052"/>
<dbReference type="SUPFAM" id="SSF88697">
    <property type="entry name" value="PUA domain-like"/>
    <property type="match status" value="1"/>
</dbReference>
<proteinExistence type="inferred from homology"/>